<evidence type="ECO:0000256" key="1">
    <source>
        <dbReference type="ARBA" id="ARBA00004196"/>
    </source>
</evidence>
<dbReference type="EMBL" id="WNKU01000094">
    <property type="protein sequence ID" value="MTV51087.1"/>
    <property type="molecule type" value="Genomic_DNA"/>
</dbReference>
<dbReference type="Pfam" id="PF09479">
    <property type="entry name" value="Flg_new"/>
    <property type="match status" value="1"/>
</dbReference>
<comment type="subcellular location">
    <subcellularLocation>
        <location evidence="1">Cell envelope</location>
    </subcellularLocation>
</comment>
<name>A0A6I3ST22_HELMO</name>
<feature type="non-terminal residue" evidence="2">
    <location>
        <position position="398"/>
    </location>
</feature>
<dbReference type="RefSeq" id="WP_170292179.1">
    <property type="nucleotide sequence ID" value="NZ_WNKU01000094.1"/>
</dbReference>
<feature type="non-terminal residue" evidence="2">
    <location>
        <position position="1"/>
    </location>
</feature>
<dbReference type="InterPro" id="IPR042229">
    <property type="entry name" value="Listeria/Bacterioides_rpt_sf"/>
</dbReference>
<evidence type="ECO:0000313" key="2">
    <source>
        <dbReference type="EMBL" id="MTV51087.1"/>
    </source>
</evidence>
<accession>A0A6I3ST22</accession>
<organism evidence="2 3">
    <name type="scientific">Heliobacterium mobile</name>
    <name type="common">Heliobacillus mobilis</name>
    <dbReference type="NCBI Taxonomy" id="28064"/>
    <lineage>
        <taxon>Bacteria</taxon>
        <taxon>Bacillati</taxon>
        <taxon>Bacillota</taxon>
        <taxon>Clostridia</taxon>
        <taxon>Eubacteriales</taxon>
        <taxon>Heliobacteriaceae</taxon>
        <taxon>Heliobacterium</taxon>
    </lineage>
</organism>
<gene>
    <name evidence="2" type="ORF">GJ688_19810</name>
</gene>
<dbReference type="Gene3D" id="2.60.40.4270">
    <property type="entry name" value="Listeria-Bacteroides repeat domain"/>
    <property type="match status" value="1"/>
</dbReference>
<dbReference type="GO" id="GO:0030313">
    <property type="term" value="C:cell envelope"/>
    <property type="evidence" value="ECO:0007669"/>
    <property type="project" value="UniProtKB-SubCell"/>
</dbReference>
<comment type="caution">
    <text evidence="2">The sequence shown here is derived from an EMBL/GenBank/DDBJ whole genome shotgun (WGS) entry which is preliminary data.</text>
</comment>
<keyword evidence="3" id="KW-1185">Reference proteome</keyword>
<dbReference type="InterPro" id="IPR013378">
    <property type="entry name" value="InlB-like_B-rpt"/>
</dbReference>
<reference evidence="2 3" key="1">
    <citation type="submission" date="2019-11" db="EMBL/GenBank/DDBJ databases">
        <title>Whole-genome sequence of a the green, strictly anaerobic photosynthetic bacterium Heliobacillus mobilis DSM 6151.</title>
        <authorList>
            <person name="Kyndt J.A."/>
            <person name="Meyer T.E."/>
        </authorList>
    </citation>
    <scope>NUCLEOTIDE SEQUENCE [LARGE SCALE GENOMIC DNA]</scope>
    <source>
        <strain evidence="2 3">DSM 6151</strain>
    </source>
</reference>
<dbReference type="Proteomes" id="UP000430670">
    <property type="component" value="Unassembled WGS sequence"/>
</dbReference>
<dbReference type="AlphaFoldDB" id="A0A6I3ST22"/>
<sequence length="398" mass="39745">DTTPPTWAGGYPQAGTVTNTSAQVLVQTNESGKGYYVVVPHGATAPTAAQVKAGQDGSGSDAGSGKKGYVDLTANTPATIDITGLAPSTDYDVYMVTEDGVPNLQATAAKVDIATSAAPDTTPPTWAGGYPQAGTVTNTSAQVRVQTNESGKGYYVVVPHGATAPTAAQVKAGQDGSGSDAGSGKKGYVDLTANTPATIDITGLAPSTDYDVYVVTEDGVPNLQATAEKVDIATSAAPDTTPPTWAGGYPQAGTVTNTSAQVLVQTNESGKGYYVVVPHGATAPTAAQVKAGQDASGSNAGSGKKGYVDLTANTPATIDITGLTPSTDYDVYVVTEDGVPNLQATAAKVDIATSATPTFTVTFNSQGGSAVSNITNVNSGSTISAPAVPAKEGYTFSG</sequence>
<proteinExistence type="predicted"/>
<protein>
    <submittedName>
        <fullName evidence="2">Uncharacterized protein</fullName>
    </submittedName>
</protein>
<evidence type="ECO:0000313" key="3">
    <source>
        <dbReference type="Proteomes" id="UP000430670"/>
    </source>
</evidence>